<gene>
    <name evidence="2" type="ORF">E2I14_02090</name>
</gene>
<dbReference type="EMBL" id="SMYL01000001">
    <property type="protein sequence ID" value="TDK68354.1"/>
    <property type="molecule type" value="Genomic_DNA"/>
</dbReference>
<dbReference type="PANTHER" id="PTHR43737">
    <property type="entry name" value="BLL7424 PROTEIN"/>
    <property type="match status" value="1"/>
</dbReference>
<protein>
    <submittedName>
        <fullName evidence="2">DUF1800 domain-containing protein</fullName>
    </submittedName>
</protein>
<name>A0A4R5W7E4_9BURK</name>
<reference evidence="2 3" key="1">
    <citation type="submission" date="2019-03" db="EMBL/GenBank/DDBJ databases">
        <title>Sapientia aquatica gen. nov., sp. nov., isolated from a crater lake.</title>
        <authorList>
            <person name="Felfoldi T."/>
            <person name="Szabo A."/>
            <person name="Toth E."/>
            <person name="Schumann P."/>
            <person name="Keki Z."/>
            <person name="Marialigeti K."/>
            <person name="Mathe I."/>
        </authorList>
    </citation>
    <scope>NUCLEOTIDE SEQUENCE [LARGE SCALE GENOMIC DNA]</scope>
    <source>
        <strain evidence="2 3">SA-152</strain>
    </source>
</reference>
<dbReference type="RefSeq" id="WP_133324936.1">
    <property type="nucleotide sequence ID" value="NZ_SMYL01000001.1"/>
</dbReference>
<dbReference type="Proteomes" id="UP000294829">
    <property type="component" value="Unassembled WGS sequence"/>
</dbReference>
<accession>A0A4R5W7E4</accession>
<dbReference type="Pfam" id="PF08811">
    <property type="entry name" value="DUF1800"/>
    <property type="match status" value="1"/>
</dbReference>
<organism evidence="2 3">
    <name type="scientific">Sapientia aquatica</name>
    <dbReference type="NCBI Taxonomy" id="1549640"/>
    <lineage>
        <taxon>Bacteria</taxon>
        <taxon>Pseudomonadati</taxon>
        <taxon>Pseudomonadota</taxon>
        <taxon>Betaproteobacteria</taxon>
        <taxon>Burkholderiales</taxon>
        <taxon>Oxalobacteraceae</taxon>
        <taxon>Sapientia</taxon>
    </lineage>
</organism>
<sequence length="582" mass="61606">MTATVTRLPELDNASPELATTELASAAPANTLLTAGAITTSAALLAACGGGGGGSASSTPPSSTTPPPVVTTPITDAQASRFLAQASMGATRTEMSKVQSLGYAGWINAQMALPATTSRYAWLVAAGFNNITYKNSESGFDASNWKKLINSPDTLRQRVTLALSEITVAAIDGLIGGGWRSFAAATYLDLLESHAFGNYRDLLGQISTSAPMGEYLTFRGNVKYNPTTGAMPDENYAREIMQLFSIGLVMLNLDGTPQLANGQQVETYTLTDITGLARIFTGWDFDLQGKDTSTPDFLNRPMIQIASRHETGASTFLNTTIPAGLDGATSMNQALDWIFAHQNVAPFISKQLIQKLVTSNPSPAYVQRVATVFNNDGNGVKGNLSAVISAILLDTEARADVADASSTSFGKQREPILRFTTWARAYNANSPSDAWAIGDTTNPATKLGQSPLRSPTVFNFFRPGYVPPNSGISSASLVAPEFQLTNESSVVGYVNFMQNAVSNGIGDMKADYSSLLPLADNAQNLVNELNTVIAAGQISAANVTLIVNAITSMPSGTDPTRYNRIYAALTMVLAAPEFIVLK</sequence>
<keyword evidence="3" id="KW-1185">Reference proteome</keyword>
<proteinExistence type="predicted"/>
<comment type="caution">
    <text evidence="2">The sequence shown here is derived from an EMBL/GenBank/DDBJ whole genome shotgun (WGS) entry which is preliminary data.</text>
</comment>
<dbReference type="AlphaFoldDB" id="A0A4R5W7E4"/>
<dbReference type="InterPro" id="IPR014917">
    <property type="entry name" value="DUF1800"/>
</dbReference>
<feature type="region of interest" description="Disordered" evidence="1">
    <location>
        <begin position="53"/>
        <end position="73"/>
    </location>
</feature>
<evidence type="ECO:0000313" key="3">
    <source>
        <dbReference type="Proteomes" id="UP000294829"/>
    </source>
</evidence>
<dbReference type="OrthoDB" id="9772295at2"/>
<evidence type="ECO:0000256" key="1">
    <source>
        <dbReference type="SAM" id="MobiDB-lite"/>
    </source>
</evidence>
<dbReference type="PANTHER" id="PTHR43737:SF1">
    <property type="entry name" value="DUF1501 DOMAIN-CONTAINING PROTEIN"/>
    <property type="match status" value="1"/>
</dbReference>
<evidence type="ECO:0000313" key="2">
    <source>
        <dbReference type="EMBL" id="TDK68354.1"/>
    </source>
</evidence>